<dbReference type="PANTHER" id="PTHR43179:SF12">
    <property type="entry name" value="GALACTOFURANOSYLTRANSFERASE GLFT2"/>
    <property type="match status" value="1"/>
</dbReference>
<protein>
    <submittedName>
        <fullName evidence="6">Glycosyl transferase family protein</fullName>
    </submittedName>
</protein>
<dbReference type="Proteomes" id="UP000254602">
    <property type="component" value="Unassembled WGS sequence"/>
</dbReference>
<evidence type="ECO:0000313" key="7">
    <source>
        <dbReference type="Proteomes" id="UP000254602"/>
    </source>
</evidence>
<reference evidence="6 7" key="1">
    <citation type="submission" date="2018-06" db="EMBL/GenBank/DDBJ databases">
        <authorList>
            <consortium name="Pathogen Informatics"/>
            <person name="Doyle S."/>
        </authorList>
    </citation>
    <scope>NUCLEOTIDE SEQUENCE [LARGE SCALE GENOMIC DNA]</scope>
    <source>
        <strain evidence="6 7">NCTC7914</strain>
    </source>
</reference>
<name>A0A379KDL2_PSEPU</name>
<dbReference type="Gene3D" id="1.25.40.10">
    <property type="entry name" value="Tetratricopeptide repeat domain"/>
    <property type="match status" value="1"/>
</dbReference>
<feature type="domain" description="Glycosyltransferase 2-like" evidence="5">
    <location>
        <begin position="260"/>
        <end position="435"/>
    </location>
</feature>
<proteinExistence type="inferred from homology"/>
<dbReference type="Pfam" id="PF00535">
    <property type="entry name" value="Glycos_transf_2"/>
    <property type="match status" value="1"/>
</dbReference>
<dbReference type="GO" id="GO:0016757">
    <property type="term" value="F:glycosyltransferase activity"/>
    <property type="evidence" value="ECO:0007669"/>
    <property type="project" value="UniProtKB-KW"/>
</dbReference>
<evidence type="ECO:0000259" key="5">
    <source>
        <dbReference type="Pfam" id="PF00535"/>
    </source>
</evidence>
<dbReference type="SUPFAM" id="SSF53448">
    <property type="entry name" value="Nucleotide-diphospho-sugar transferases"/>
    <property type="match status" value="1"/>
</dbReference>
<dbReference type="SUPFAM" id="SSF48452">
    <property type="entry name" value="TPR-like"/>
    <property type="match status" value="1"/>
</dbReference>
<evidence type="ECO:0000256" key="2">
    <source>
        <dbReference type="ARBA" id="ARBA00022519"/>
    </source>
</evidence>
<evidence type="ECO:0000256" key="1">
    <source>
        <dbReference type="ARBA" id="ARBA00006739"/>
    </source>
</evidence>
<dbReference type="InterPro" id="IPR001173">
    <property type="entry name" value="Glyco_trans_2-like"/>
</dbReference>
<dbReference type="AlphaFoldDB" id="A0A379KDL2"/>
<gene>
    <name evidence="6" type="ORF">NCTC7914_00059</name>
</gene>
<keyword evidence="2" id="KW-0472">Membrane</keyword>
<keyword evidence="2" id="KW-1003">Cell membrane</keyword>
<sequence>MDMFHRHRQANEQGLAAAALERAMQTAEYRPEALVWKGIAALPQTPELAFLFFANAAKALPDRADIHALIGRSLLAQNHFQLATRYLTTAWKTQPNDLALRMTLWQARSQSETPAELRRMVLAHLPDIHTGKELAQVLKLLATQPDAPGTVGVVRYLPEQREIQGWAIDLANLQAPVALKIEANGKQFDTQATAQHPLLSAAGLPATHGGLRVSVPNPTAAVHLRFANGTALLGSPVFAMPAFVPPASVNGGGEQQPVDVLIPVYDGLNETLECINSALDARKLNRTAHRLVVIEDHTPVPALAKALKVLAAKGKITLVHNAVNLGFIRSMNRAMALSPNKDVVWLNADTRVHGAWLDRLRQVAYSDASIASVTPFTNNGELMSFPQSRVSHAMPSAKAQAELDDLARQTDSPPMEIETGCGFCLYIKREALDQVGYLDEVHLARGYGEETDWCLRAREHGWRHMGAPNVFVAHQGGISFGAEKALRVAHNNAILRKRYPDASARYNTFCLRDPIKSARQALQKARLAKLASLTPDARQAHWPTQTREPSVGAGLPTMRPSAAPSPLKQCTTSGPGQTLHIHNGSHSDAAFNLAWRHEHHRTWATLQAPLQPLPLSLDFELPDEYPQLVEALRLLPLNGIAYQQLARCPVTLCELPALLGMPYSIVCRDSRLLSQDEAFDWQHFAHKAANVQLPWQALHRDYAKALPKANLVSPTPTERQPIAADTPRVLLIGDSLSNPAIAQRWLALARQIIREQLPLVLLAKDDSPWLKALQATGAVHRLPALHGFSLAERAGAAACGGVLSLDDAPGADWQAALLADELAAPLFASLSPLAAEAGASPITSLPFSLSQA</sequence>
<dbReference type="InterPro" id="IPR029044">
    <property type="entry name" value="Nucleotide-diphossugar_trans"/>
</dbReference>
<evidence type="ECO:0000313" key="6">
    <source>
        <dbReference type="EMBL" id="SUD66033.1"/>
    </source>
</evidence>
<comment type="similarity">
    <text evidence="1">Belongs to the glycosyltransferase 2 family.</text>
</comment>
<organism evidence="6 7">
    <name type="scientific">Pseudomonas putida</name>
    <name type="common">Arthrobacter siderocapsulatus</name>
    <dbReference type="NCBI Taxonomy" id="303"/>
    <lineage>
        <taxon>Bacteria</taxon>
        <taxon>Pseudomonadati</taxon>
        <taxon>Pseudomonadota</taxon>
        <taxon>Gammaproteobacteria</taxon>
        <taxon>Pseudomonadales</taxon>
        <taxon>Pseudomonadaceae</taxon>
        <taxon>Pseudomonas</taxon>
    </lineage>
</organism>
<dbReference type="PANTHER" id="PTHR43179">
    <property type="entry name" value="RHAMNOSYLTRANSFERASE WBBL"/>
    <property type="match status" value="1"/>
</dbReference>
<dbReference type="Gene3D" id="3.90.550.10">
    <property type="entry name" value="Spore Coat Polysaccharide Biosynthesis Protein SpsA, Chain A"/>
    <property type="match status" value="1"/>
</dbReference>
<evidence type="ECO:0000256" key="3">
    <source>
        <dbReference type="ARBA" id="ARBA00022676"/>
    </source>
</evidence>
<keyword evidence="2" id="KW-0997">Cell inner membrane</keyword>
<accession>A0A379KDL2</accession>
<keyword evidence="4 6" id="KW-0808">Transferase</keyword>
<evidence type="ECO:0000256" key="4">
    <source>
        <dbReference type="ARBA" id="ARBA00022679"/>
    </source>
</evidence>
<dbReference type="EMBL" id="UGUY01000001">
    <property type="protein sequence ID" value="SUD66033.1"/>
    <property type="molecule type" value="Genomic_DNA"/>
</dbReference>
<dbReference type="InterPro" id="IPR011990">
    <property type="entry name" value="TPR-like_helical_dom_sf"/>
</dbReference>
<dbReference type="RefSeq" id="WP_115272916.1">
    <property type="nucleotide sequence ID" value="NZ_UGUY01000001.1"/>
</dbReference>
<keyword evidence="3" id="KW-0328">Glycosyltransferase</keyword>